<evidence type="ECO:0000313" key="5">
    <source>
        <dbReference type="Proteomes" id="UP000646484"/>
    </source>
</evidence>
<dbReference type="InterPro" id="IPR032508">
    <property type="entry name" value="FecR_C"/>
</dbReference>
<dbReference type="Proteomes" id="UP000646484">
    <property type="component" value="Unassembled WGS sequence"/>
</dbReference>
<organism evidence="4 5">
    <name type="scientific">Butyricimonas hominis</name>
    <dbReference type="NCBI Taxonomy" id="2763032"/>
    <lineage>
        <taxon>Bacteria</taxon>
        <taxon>Pseudomonadati</taxon>
        <taxon>Bacteroidota</taxon>
        <taxon>Bacteroidia</taxon>
        <taxon>Bacteroidales</taxon>
        <taxon>Odoribacteraceae</taxon>
        <taxon>Butyricimonas</taxon>
    </lineage>
</organism>
<dbReference type="RefSeq" id="WP_186976835.1">
    <property type="nucleotide sequence ID" value="NZ_JACOOH010000006.1"/>
</dbReference>
<dbReference type="EMBL" id="JACOOH010000006">
    <property type="protein sequence ID" value="MBC5622243.1"/>
    <property type="molecule type" value="Genomic_DNA"/>
</dbReference>
<dbReference type="Pfam" id="PF16344">
    <property type="entry name" value="FecR_C"/>
    <property type="match status" value="1"/>
</dbReference>
<proteinExistence type="predicted"/>
<feature type="transmembrane region" description="Helical" evidence="1">
    <location>
        <begin position="79"/>
        <end position="101"/>
    </location>
</feature>
<gene>
    <name evidence="4" type="ORF">H8S64_14160</name>
</gene>
<dbReference type="Pfam" id="PF04773">
    <property type="entry name" value="FecR"/>
    <property type="match status" value="1"/>
</dbReference>
<accession>A0ABR7D2T3</accession>
<reference evidence="4 5" key="1">
    <citation type="submission" date="2020-08" db="EMBL/GenBank/DDBJ databases">
        <title>Genome public.</title>
        <authorList>
            <person name="Liu C."/>
            <person name="Sun Q."/>
        </authorList>
    </citation>
    <scope>NUCLEOTIDE SEQUENCE [LARGE SCALE GENOMIC DNA]</scope>
    <source>
        <strain evidence="4 5">NSJ-56</strain>
    </source>
</reference>
<keyword evidence="5" id="KW-1185">Reference proteome</keyword>
<evidence type="ECO:0000313" key="4">
    <source>
        <dbReference type="EMBL" id="MBC5622243.1"/>
    </source>
</evidence>
<dbReference type="PANTHER" id="PTHR30273">
    <property type="entry name" value="PERIPLASMIC SIGNAL SENSOR AND SIGMA FACTOR ACTIVATOR FECR-RELATED"/>
    <property type="match status" value="1"/>
</dbReference>
<evidence type="ECO:0000256" key="1">
    <source>
        <dbReference type="SAM" id="Phobius"/>
    </source>
</evidence>
<feature type="domain" description="FecR protein" evidence="2">
    <location>
        <begin position="170"/>
        <end position="264"/>
    </location>
</feature>
<dbReference type="Gene3D" id="3.55.50.30">
    <property type="match status" value="1"/>
</dbReference>
<sequence>MDNIKQDMDKTDRLLDALDDPQIKDEELERMLSDPDCARDMRLLEDCRSYFVRELLETDSDKAWGKFARKQRVKRYRRLLVGFVSGAASILLLLWIFRFAFQPSVQREFVTFLPDTSFSNVVLCTGDGRKVVLSNSKMDSLPGNIMVASDSGKMLVYEPVEPDREMEMHTLSTSSGCFYQLCLSDGTRVWLNAESRLRYPSVFPEGERVVELQGEGFFKVAHDAARPFKVKVGELVTEVLGTEFNVRAYSREDTHVTLLQGSVRVTDKVSAAEAVIRPGEDAFLREDGSFEIKNVDTDSFYLWIEGYFYFDNESLAEIMRELCRWYGVRVVFRDETFMHLRLHFLAERDLPVDNALKLLNMMGDMKITREGNTIFVD</sequence>
<keyword evidence="1" id="KW-0812">Transmembrane</keyword>
<name>A0ABR7D2T3_9BACT</name>
<dbReference type="InterPro" id="IPR012373">
    <property type="entry name" value="Ferrdict_sens_TM"/>
</dbReference>
<dbReference type="Gene3D" id="2.60.120.1440">
    <property type="match status" value="1"/>
</dbReference>
<dbReference type="InterPro" id="IPR006860">
    <property type="entry name" value="FecR"/>
</dbReference>
<protein>
    <submittedName>
        <fullName evidence="4">FecR domain-containing protein</fullName>
    </submittedName>
</protein>
<evidence type="ECO:0000259" key="2">
    <source>
        <dbReference type="Pfam" id="PF04773"/>
    </source>
</evidence>
<comment type="caution">
    <text evidence="4">The sequence shown here is derived from an EMBL/GenBank/DDBJ whole genome shotgun (WGS) entry which is preliminary data.</text>
</comment>
<dbReference type="PANTHER" id="PTHR30273:SF2">
    <property type="entry name" value="PROTEIN FECR"/>
    <property type="match status" value="1"/>
</dbReference>
<evidence type="ECO:0000259" key="3">
    <source>
        <dbReference type="Pfam" id="PF16344"/>
    </source>
</evidence>
<feature type="domain" description="Protein FecR C-terminal" evidence="3">
    <location>
        <begin position="307"/>
        <end position="376"/>
    </location>
</feature>
<keyword evidence="1" id="KW-1133">Transmembrane helix</keyword>
<keyword evidence="1" id="KW-0472">Membrane</keyword>